<keyword evidence="4" id="KW-0378">Hydrolase</keyword>
<gene>
    <name evidence="8" type="ORF">C2845_PM05G05330</name>
</gene>
<dbReference type="InterPro" id="IPR001461">
    <property type="entry name" value="Aspartic_peptidase_A1"/>
</dbReference>
<dbReference type="PANTHER" id="PTHR47967:SF57">
    <property type="entry name" value="PEPTIDASE A1 DOMAIN-CONTAINING PROTEIN"/>
    <property type="match status" value="1"/>
</dbReference>
<comment type="caution">
    <text evidence="8">The sequence shown here is derived from an EMBL/GenBank/DDBJ whole genome shotgun (WGS) entry which is preliminary data.</text>
</comment>
<feature type="domain" description="Peptidase A1" evidence="7">
    <location>
        <begin position="72"/>
        <end position="419"/>
    </location>
</feature>
<comment type="similarity">
    <text evidence="1">Belongs to the peptidase A1 family.</text>
</comment>
<feature type="active site" evidence="6">
    <location>
        <position position="90"/>
    </location>
</feature>
<dbReference type="Gene3D" id="2.40.70.10">
    <property type="entry name" value="Acid Proteases"/>
    <property type="match status" value="2"/>
</dbReference>
<keyword evidence="9" id="KW-1185">Reference proteome</keyword>
<dbReference type="InterPro" id="IPR051708">
    <property type="entry name" value="Plant_Aspart_Prot_A1"/>
</dbReference>
<evidence type="ECO:0000256" key="5">
    <source>
        <dbReference type="ARBA" id="ARBA00023180"/>
    </source>
</evidence>
<proteinExistence type="inferred from homology"/>
<dbReference type="InterPro" id="IPR033121">
    <property type="entry name" value="PEPTIDASE_A1"/>
</dbReference>
<name>A0A3L6SZ35_PANMI</name>
<keyword evidence="2" id="KW-0645">Protease</keyword>
<dbReference type="FunFam" id="2.40.70.10:FF:000077">
    <property type="entry name" value="Aspartic proteinase nepenthesin-2"/>
    <property type="match status" value="1"/>
</dbReference>
<evidence type="ECO:0000256" key="2">
    <source>
        <dbReference type="ARBA" id="ARBA00022670"/>
    </source>
</evidence>
<dbReference type="Pfam" id="PF14541">
    <property type="entry name" value="TAXi_C"/>
    <property type="match status" value="1"/>
</dbReference>
<accession>A0A3L6SZ35</accession>
<dbReference type="GO" id="GO:0006508">
    <property type="term" value="P:proteolysis"/>
    <property type="evidence" value="ECO:0007669"/>
    <property type="project" value="UniProtKB-KW"/>
</dbReference>
<reference evidence="9" key="1">
    <citation type="journal article" date="2019" name="Nat. Commun.">
        <title>The genome of broomcorn millet.</title>
        <authorList>
            <person name="Zou C."/>
            <person name="Miki D."/>
            <person name="Li D."/>
            <person name="Tang Q."/>
            <person name="Xiao L."/>
            <person name="Rajput S."/>
            <person name="Deng P."/>
            <person name="Jia W."/>
            <person name="Huang R."/>
            <person name="Zhang M."/>
            <person name="Sun Y."/>
            <person name="Hu J."/>
            <person name="Fu X."/>
            <person name="Schnable P.S."/>
            <person name="Li F."/>
            <person name="Zhang H."/>
            <person name="Feng B."/>
            <person name="Zhu X."/>
            <person name="Liu R."/>
            <person name="Schnable J.C."/>
            <person name="Zhu J.-K."/>
            <person name="Zhang H."/>
        </authorList>
    </citation>
    <scope>NUCLEOTIDE SEQUENCE [LARGE SCALE GENOMIC DNA]</scope>
</reference>
<keyword evidence="3" id="KW-0064">Aspartyl protease</keyword>
<evidence type="ECO:0000256" key="1">
    <source>
        <dbReference type="ARBA" id="ARBA00007447"/>
    </source>
</evidence>
<dbReference type="InterPro" id="IPR034161">
    <property type="entry name" value="Pepsin-like_plant"/>
</dbReference>
<dbReference type="PROSITE" id="PS51767">
    <property type="entry name" value="PEPTIDASE_A1"/>
    <property type="match status" value="1"/>
</dbReference>
<sequence length="423" mass="47206">MRRVTNNEGRLGGDLVLHASTTTHFGQSRDGAFHFPVFHTKHPCIDSSPIHTASVSDAGAVIENYKIHEGKYFMGISLGTPATFNLVTIDTGSTLSWVQCQRCQIFCHRQADEAGRIFDPQNSTTYRHIGCSNEDCIDLHQDNGVPYGCIEETDTCLYIARYGSSSQYSAGRLGEDRLVLGGDNNYTIVDDFIFGCSEDTIFKGYEAGVIGFGNKSYSYFNQVSRQTSYKAFAYCFPIDHQAEGFVIIGPYPRRLEVVTPLILGYGQRSHVYSIQQLDMMVDGKRLEVDPSVYTRRMMVVDTGTDETFISSPIFYAFGDAMTTAMQDKGYAREYDKGFCFTSTGGQVNWRGLPTVEMRFIRAILMLPPENVFHQPSAGQICLAFQPDTSGVRDVQILGSKALRSFRVVHDLQKMTLGFQARAC</sequence>
<dbReference type="OrthoDB" id="632849at2759"/>
<dbReference type="CDD" id="cd05476">
    <property type="entry name" value="pepsin_A_like_plant"/>
    <property type="match status" value="1"/>
</dbReference>
<evidence type="ECO:0000313" key="9">
    <source>
        <dbReference type="Proteomes" id="UP000275267"/>
    </source>
</evidence>
<dbReference type="PANTHER" id="PTHR47967">
    <property type="entry name" value="OS07G0603500 PROTEIN-RELATED"/>
    <property type="match status" value="1"/>
</dbReference>
<dbReference type="GO" id="GO:0004190">
    <property type="term" value="F:aspartic-type endopeptidase activity"/>
    <property type="evidence" value="ECO:0007669"/>
    <property type="project" value="UniProtKB-KW"/>
</dbReference>
<protein>
    <submittedName>
        <fullName evidence="8">Aspartic proteinase CDR1-like</fullName>
    </submittedName>
</protein>
<evidence type="ECO:0000256" key="4">
    <source>
        <dbReference type="ARBA" id="ARBA00022801"/>
    </source>
</evidence>
<dbReference type="SUPFAM" id="SSF50630">
    <property type="entry name" value="Acid proteases"/>
    <property type="match status" value="1"/>
</dbReference>
<evidence type="ECO:0000256" key="6">
    <source>
        <dbReference type="PIRSR" id="PIRSR601461-1"/>
    </source>
</evidence>
<feature type="active site" evidence="6">
    <location>
        <position position="301"/>
    </location>
</feature>
<dbReference type="InterPro" id="IPR032799">
    <property type="entry name" value="TAXi_C"/>
</dbReference>
<dbReference type="Proteomes" id="UP000275267">
    <property type="component" value="Unassembled WGS sequence"/>
</dbReference>
<evidence type="ECO:0000259" key="7">
    <source>
        <dbReference type="PROSITE" id="PS51767"/>
    </source>
</evidence>
<evidence type="ECO:0000313" key="8">
    <source>
        <dbReference type="EMBL" id="RLN29623.1"/>
    </source>
</evidence>
<dbReference type="PRINTS" id="PR00792">
    <property type="entry name" value="PEPSIN"/>
</dbReference>
<evidence type="ECO:0000256" key="3">
    <source>
        <dbReference type="ARBA" id="ARBA00022750"/>
    </source>
</evidence>
<dbReference type="InterPro" id="IPR032861">
    <property type="entry name" value="TAXi_N"/>
</dbReference>
<dbReference type="Pfam" id="PF14543">
    <property type="entry name" value="TAXi_N"/>
    <property type="match status" value="1"/>
</dbReference>
<dbReference type="AlphaFoldDB" id="A0A3L6SZ35"/>
<dbReference type="STRING" id="4540.A0A3L6SZ35"/>
<dbReference type="EMBL" id="PQIB02000003">
    <property type="protein sequence ID" value="RLN29623.1"/>
    <property type="molecule type" value="Genomic_DNA"/>
</dbReference>
<dbReference type="InterPro" id="IPR021109">
    <property type="entry name" value="Peptidase_aspartic_dom_sf"/>
</dbReference>
<keyword evidence="5" id="KW-0325">Glycoprotein</keyword>
<organism evidence="8 9">
    <name type="scientific">Panicum miliaceum</name>
    <name type="common">Proso millet</name>
    <name type="synonym">Broomcorn millet</name>
    <dbReference type="NCBI Taxonomy" id="4540"/>
    <lineage>
        <taxon>Eukaryota</taxon>
        <taxon>Viridiplantae</taxon>
        <taxon>Streptophyta</taxon>
        <taxon>Embryophyta</taxon>
        <taxon>Tracheophyta</taxon>
        <taxon>Spermatophyta</taxon>
        <taxon>Magnoliopsida</taxon>
        <taxon>Liliopsida</taxon>
        <taxon>Poales</taxon>
        <taxon>Poaceae</taxon>
        <taxon>PACMAD clade</taxon>
        <taxon>Panicoideae</taxon>
        <taxon>Panicodae</taxon>
        <taxon>Paniceae</taxon>
        <taxon>Panicinae</taxon>
        <taxon>Panicum</taxon>
        <taxon>Panicum sect. Panicum</taxon>
    </lineage>
</organism>